<keyword evidence="4 7" id="KW-0812">Transmembrane</keyword>
<dbReference type="PROSITE" id="PS50850">
    <property type="entry name" value="MFS"/>
    <property type="match status" value="1"/>
</dbReference>
<dbReference type="Proteomes" id="UP000515121">
    <property type="component" value="Unplaced"/>
</dbReference>
<name>A0A6P5XFX7_DURZI</name>
<dbReference type="InterPro" id="IPR045262">
    <property type="entry name" value="STP/PLT_plant"/>
</dbReference>
<evidence type="ECO:0000313" key="9">
    <source>
        <dbReference type="Proteomes" id="UP000515121"/>
    </source>
</evidence>
<keyword evidence="6 7" id="KW-0472">Membrane</keyword>
<evidence type="ECO:0000256" key="2">
    <source>
        <dbReference type="ARBA" id="ARBA00010992"/>
    </source>
</evidence>
<evidence type="ECO:0000256" key="4">
    <source>
        <dbReference type="ARBA" id="ARBA00022692"/>
    </source>
</evidence>
<dbReference type="PANTHER" id="PTHR23500">
    <property type="entry name" value="SOLUTE CARRIER FAMILY 2, FACILITATED GLUCOSE TRANSPORTER"/>
    <property type="match status" value="1"/>
</dbReference>
<proteinExistence type="inferred from homology"/>
<evidence type="ECO:0000256" key="5">
    <source>
        <dbReference type="ARBA" id="ARBA00022989"/>
    </source>
</evidence>
<keyword evidence="3" id="KW-0813">Transport</keyword>
<dbReference type="InterPro" id="IPR020846">
    <property type="entry name" value="MFS_dom"/>
</dbReference>
<evidence type="ECO:0000256" key="3">
    <source>
        <dbReference type="ARBA" id="ARBA00022448"/>
    </source>
</evidence>
<dbReference type="InterPro" id="IPR005828">
    <property type="entry name" value="MFS_sugar_transport-like"/>
</dbReference>
<dbReference type="GeneID" id="111283048"/>
<dbReference type="OrthoDB" id="5296287at2759"/>
<evidence type="ECO:0000256" key="7">
    <source>
        <dbReference type="SAM" id="Phobius"/>
    </source>
</evidence>
<feature type="domain" description="Major facilitator superfamily (MFS) profile" evidence="8">
    <location>
        <begin position="1"/>
        <end position="71"/>
    </location>
</feature>
<evidence type="ECO:0000256" key="1">
    <source>
        <dbReference type="ARBA" id="ARBA00004141"/>
    </source>
</evidence>
<comment type="subcellular location">
    <subcellularLocation>
        <location evidence="1">Membrane</location>
        <topology evidence="1">Multi-pass membrane protein</topology>
    </subcellularLocation>
</comment>
<dbReference type="RefSeq" id="XP_022727168.1">
    <property type="nucleotide sequence ID" value="XM_022871433.1"/>
</dbReference>
<evidence type="ECO:0000259" key="8">
    <source>
        <dbReference type="PROSITE" id="PS50850"/>
    </source>
</evidence>
<dbReference type="Gene3D" id="1.20.1250.20">
    <property type="entry name" value="MFS general substrate transporter like domains"/>
    <property type="match status" value="1"/>
</dbReference>
<gene>
    <name evidence="10" type="primary">LOC111283048</name>
</gene>
<feature type="transmembrane region" description="Helical" evidence="7">
    <location>
        <begin position="46"/>
        <end position="67"/>
    </location>
</feature>
<keyword evidence="5 7" id="KW-1133">Transmembrane helix</keyword>
<dbReference type="InterPro" id="IPR036259">
    <property type="entry name" value="MFS_trans_sf"/>
</dbReference>
<evidence type="ECO:0000313" key="10">
    <source>
        <dbReference type="RefSeq" id="XP_022727168.1"/>
    </source>
</evidence>
<accession>A0A6P5XFX7</accession>
<dbReference type="KEGG" id="dzi:111283048"/>
<dbReference type="AlphaFoldDB" id="A0A6P5XFX7"/>
<dbReference type="PANTHER" id="PTHR23500:SF460">
    <property type="entry name" value="SUGAR TRANSPORT PROTEIN 11"/>
    <property type="match status" value="1"/>
</dbReference>
<keyword evidence="9" id="KW-1185">Reference proteome</keyword>
<sequence length="135" mass="15410">MGWLIPSEICALEVRSAGQAPSVSVNMVCTFFPSQTFLALLCHLKFGFFFFFGAFVIFMTYFIILFLPETKTIPIEGITIIRKDHWCWGKYSADDTLDHCEGNNRRPYFSLSNQAFQTGSTRHPRPTGRPMANQN</sequence>
<dbReference type="GO" id="GO:0016020">
    <property type="term" value="C:membrane"/>
    <property type="evidence" value="ECO:0007669"/>
    <property type="project" value="UniProtKB-SubCell"/>
</dbReference>
<dbReference type="GO" id="GO:0015144">
    <property type="term" value="F:carbohydrate transmembrane transporter activity"/>
    <property type="evidence" value="ECO:0007669"/>
    <property type="project" value="InterPro"/>
</dbReference>
<comment type="similarity">
    <text evidence="2">Belongs to the major facilitator superfamily. Sugar transporter (TC 2.A.1.1) family.</text>
</comment>
<evidence type="ECO:0000256" key="6">
    <source>
        <dbReference type="ARBA" id="ARBA00023136"/>
    </source>
</evidence>
<reference evidence="10" key="1">
    <citation type="submission" date="2025-08" db="UniProtKB">
        <authorList>
            <consortium name="RefSeq"/>
        </authorList>
    </citation>
    <scope>IDENTIFICATION</scope>
    <source>
        <tissue evidence="10">Fruit stalk</tissue>
    </source>
</reference>
<protein>
    <submittedName>
        <fullName evidence="10">Sugar transport protein 4-like</fullName>
    </submittedName>
</protein>
<dbReference type="Pfam" id="PF00083">
    <property type="entry name" value="Sugar_tr"/>
    <property type="match status" value="1"/>
</dbReference>
<organism evidence="9 10">
    <name type="scientific">Durio zibethinus</name>
    <name type="common">Durian</name>
    <dbReference type="NCBI Taxonomy" id="66656"/>
    <lineage>
        <taxon>Eukaryota</taxon>
        <taxon>Viridiplantae</taxon>
        <taxon>Streptophyta</taxon>
        <taxon>Embryophyta</taxon>
        <taxon>Tracheophyta</taxon>
        <taxon>Spermatophyta</taxon>
        <taxon>Magnoliopsida</taxon>
        <taxon>eudicotyledons</taxon>
        <taxon>Gunneridae</taxon>
        <taxon>Pentapetalae</taxon>
        <taxon>rosids</taxon>
        <taxon>malvids</taxon>
        <taxon>Malvales</taxon>
        <taxon>Malvaceae</taxon>
        <taxon>Helicteroideae</taxon>
        <taxon>Durio</taxon>
    </lineage>
</organism>